<evidence type="ECO:0000313" key="3">
    <source>
        <dbReference type="Proteomes" id="UP000008062"/>
    </source>
</evidence>
<dbReference type="VEuPathDB" id="FungiDB:ZTRI_4.678"/>
<feature type="compositionally biased region" description="Basic and acidic residues" evidence="1">
    <location>
        <begin position="41"/>
        <end position="50"/>
    </location>
</feature>
<organism evidence="2 3">
    <name type="scientific">Zymoseptoria tritici (strain CBS 115943 / IPO323)</name>
    <name type="common">Speckled leaf blotch fungus</name>
    <name type="synonym">Septoria tritici</name>
    <dbReference type="NCBI Taxonomy" id="336722"/>
    <lineage>
        <taxon>Eukaryota</taxon>
        <taxon>Fungi</taxon>
        <taxon>Dikarya</taxon>
        <taxon>Ascomycota</taxon>
        <taxon>Pezizomycotina</taxon>
        <taxon>Dothideomycetes</taxon>
        <taxon>Dothideomycetidae</taxon>
        <taxon>Mycosphaerellales</taxon>
        <taxon>Mycosphaerellaceae</taxon>
        <taxon>Zymoseptoria</taxon>
    </lineage>
</organism>
<reference evidence="2 3" key="1">
    <citation type="journal article" date="2011" name="PLoS Genet.">
        <title>Finished genome of the fungal wheat pathogen Mycosphaerella graminicola reveals dispensome structure, chromosome plasticity, and stealth pathogenesis.</title>
        <authorList>
            <person name="Goodwin S.B."/>
            <person name="Ben M'barek S."/>
            <person name="Dhillon B."/>
            <person name="Wittenberg A.H.J."/>
            <person name="Crane C.F."/>
            <person name="Hane J.K."/>
            <person name="Foster A.J."/>
            <person name="Van der Lee T.A.J."/>
            <person name="Grimwood J."/>
            <person name="Aerts A."/>
            <person name="Antoniw J."/>
            <person name="Bailey A."/>
            <person name="Bluhm B."/>
            <person name="Bowler J."/>
            <person name="Bristow J."/>
            <person name="van der Burgt A."/>
            <person name="Canto-Canche B."/>
            <person name="Churchill A.C.L."/>
            <person name="Conde-Ferraez L."/>
            <person name="Cools H.J."/>
            <person name="Coutinho P.M."/>
            <person name="Csukai M."/>
            <person name="Dehal P."/>
            <person name="De Wit P."/>
            <person name="Donzelli B."/>
            <person name="van de Geest H.C."/>
            <person name="van Ham R.C.H.J."/>
            <person name="Hammond-Kosack K.E."/>
            <person name="Henrissat B."/>
            <person name="Kilian A."/>
            <person name="Kobayashi A.K."/>
            <person name="Koopmann E."/>
            <person name="Kourmpetis Y."/>
            <person name="Kuzniar A."/>
            <person name="Lindquist E."/>
            <person name="Lombard V."/>
            <person name="Maliepaard C."/>
            <person name="Martins N."/>
            <person name="Mehrabi R."/>
            <person name="Nap J.P.H."/>
            <person name="Ponomarenko A."/>
            <person name="Rudd J.J."/>
            <person name="Salamov A."/>
            <person name="Schmutz J."/>
            <person name="Schouten H.J."/>
            <person name="Shapiro H."/>
            <person name="Stergiopoulos I."/>
            <person name="Torriani S.F.F."/>
            <person name="Tu H."/>
            <person name="de Vries R.P."/>
            <person name="Waalwijk C."/>
            <person name="Ware S.B."/>
            <person name="Wiebenga A."/>
            <person name="Zwiers L.-H."/>
            <person name="Oliver R.P."/>
            <person name="Grigoriev I.V."/>
            <person name="Kema G.H.J."/>
        </authorList>
    </citation>
    <scope>NUCLEOTIDE SEQUENCE [LARGE SCALE GENOMIC DNA]</scope>
    <source>
        <strain evidence="3">CBS 115943 / IPO323</strain>
    </source>
</reference>
<evidence type="ECO:0000313" key="2">
    <source>
        <dbReference type="EMBL" id="EGP88268.1"/>
    </source>
</evidence>
<sequence length="374" mass="41469">MDVAIAVKAFLNRFQGTASFGTNLQQTSQPGTDVPNHSGARHTDIRRPTYRDTGTQTLEEDPASCSDGYGDDTNDGSESAYLAERNEEDDFWSYGMGDFTYRQQVRDSVGVSLKGDCADYYTEGQPQFVAANDGIKDCAALLMTVQLSGLIKAAILAEREFKEVQGQAQEDRGELMSLGRIVHRKIRCLEYRLDRKNVDAASVDGESGREELFQELRILCLLHEDVKRRVRCVEETVHEAVMTLHTGDRDMKACMEKAFVKADLVERVWYDPDYCTEPLDFESEYAAFCQRLRKAEKEPQVDISTSDATSDAGIRMLEAVEEGHRADEPALDSTSDADVPVLQEAGEDSQADRPALDAALSADSTVLSEVEDGS</sequence>
<dbReference type="InParanoid" id="F9XA42"/>
<gene>
    <name evidence="2" type="ORF">MYCGRDRAFT_92769</name>
</gene>
<keyword evidence="3" id="KW-1185">Reference proteome</keyword>
<dbReference type="AlphaFoldDB" id="F9XA42"/>
<proteinExistence type="predicted"/>
<feature type="region of interest" description="Disordered" evidence="1">
    <location>
        <begin position="21"/>
        <end position="78"/>
    </location>
</feature>
<dbReference type="EMBL" id="CM001199">
    <property type="protein sequence ID" value="EGP88268.1"/>
    <property type="molecule type" value="Genomic_DNA"/>
</dbReference>
<dbReference type="Proteomes" id="UP000008062">
    <property type="component" value="Chromosome 4"/>
</dbReference>
<feature type="compositionally biased region" description="Polar residues" evidence="1">
    <location>
        <begin position="21"/>
        <end position="31"/>
    </location>
</feature>
<protein>
    <submittedName>
        <fullName evidence="2">Uncharacterized protein</fullName>
    </submittedName>
</protein>
<feature type="region of interest" description="Disordered" evidence="1">
    <location>
        <begin position="322"/>
        <end position="374"/>
    </location>
</feature>
<dbReference type="RefSeq" id="XP_003853292.1">
    <property type="nucleotide sequence ID" value="XM_003853244.1"/>
</dbReference>
<dbReference type="KEGG" id="ztr:MYCGRDRAFT_92769"/>
<evidence type="ECO:0000256" key="1">
    <source>
        <dbReference type="SAM" id="MobiDB-lite"/>
    </source>
</evidence>
<accession>F9XA42</accession>
<dbReference type="HOGENOM" id="CLU_740121_0_0_1"/>
<dbReference type="OrthoDB" id="3647952at2759"/>
<dbReference type="GeneID" id="13399960"/>
<name>F9XA42_ZYMTI</name>